<evidence type="ECO:0000313" key="1">
    <source>
        <dbReference type="EMBL" id="PZX09914.1"/>
    </source>
</evidence>
<evidence type="ECO:0008006" key="3">
    <source>
        <dbReference type="Google" id="ProtNLM"/>
    </source>
</evidence>
<dbReference type="Proteomes" id="UP000248916">
    <property type="component" value="Unassembled WGS sequence"/>
</dbReference>
<proteinExistence type="predicted"/>
<accession>A0A2W7MZ82</accession>
<protein>
    <recommendedName>
        <fullName evidence="3">Transposase</fullName>
    </recommendedName>
</protein>
<dbReference type="AlphaFoldDB" id="A0A2W7MZ82"/>
<dbReference type="EMBL" id="QKZL01000061">
    <property type="protein sequence ID" value="PZX09914.1"/>
    <property type="molecule type" value="Genomic_DNA"/>
</dbReference>
<feature type="non-terminal residue" evidence="1">
    <location>
        <position position="54"/>
    </location>
</feature>
<reference evidence="1 2" key="1">
    <citation type="submission" date="2018-06" db="EMBL/GenBank/DDBJ databases">
        <title>Genomic Encyclopedia of Archaeal and Bacterial Type Strains, Phase II (KMG-II): from individual species to whole genera.</title>
        <authorList>
            <person name="Goeker M."/>
        </authorList>
    </citation>
    <scope>NUCLEOTIDE SEQUENCE [LARGE SCALE GENOMIC DNA]</scope>
    <source>
        <strain evidence="1 2">DSM 22009</strain>
    </source>
</reference>
<gene>
    <name evidence="1" type="ORF">LX81_04363</name>
</gene>
<evidence type="ECO:0000313" key="2">
    <source>
        <dbReference type="Proteomes" id="UP000248916"/>
    </source>
</evidence>
<keyword evidence="2" id="KW-1185">Reference proteome</keyword>
<comment type="caution">
    <text evidence="1">The sequence shown here is derived from an EMBL/GenBank/DDBJ whole genome shotgun (WGS) entry which is preliminary data.</text>
</comment>
<name>A0A2W7MZ82_9RHOB</name>
<organism evidence="1 2">
    <name type="scientific">Palleronia aestuarii</name>
    <dbReference type="NCBI Taxonomy" id="568105"/>
    <lineage>
        <taxon>Bacteria</taxon>
        <taxon>Pseudomonadati</taxon>
        <taxon>Pseudomonadota</taxon>
        <taxon>Alphaproteobacteria</taxon>
        <taxon>Rhodobacterales</taxon>
        <taxon>Roseobacteraceae</taxon>
        <taxon>Palleronia</taxon>
    </lineage>
</organism>
<sequence>MDRFPEDGGMNTKLHAITDSIGRPIRFFITAGQVSDYTGARALVGSLPAADWLL</sequence>